<dbReference type="Proteomes" id="UP000308271">
    <property type="component" value="Unassembled WGS sequence"/>
</dbReference>
<dbReference type="RefSeq" id="WP_139456765.1">
    <property type="nucleotide sequence ID" value="NZ_VDCH01000009.1"/>
</dbReference>
<sequence length="514" mass="56181">MFSKLKLLAKDTVIYGASTILARSLNYVLVPLYANQLSTFDNGIQAVVYANIALANVMFSYGLETSYLKVASDAIKRNEDERPYFSTAFISLFLTSILFSVLMLLFAPALAVAIGLAPGSGIYIQYAAAILFLDTLLVVPFAELRLKRKAIPFALAKVMGVVGGVISTFVLILGLHAGLSGVFIGEALGSVVSLLFILPVLKSFRPVFSPNLYRELLRIGLPYVPTGIAGLLIHLIDRNLLIRIPQHDIERLYGAGFQASDITGIYGRVAAFGVALQMFIQIFRFAWQPFFLQHADDPEAKPLFRQVMNLSGIAVIVLAVACTFFVPDLVRYHWGGKLYLLPPKYWMGLSILPWIFFSYVFDMISTNLSAGILITGKTKYLPVVTFAGAAVTTIGCWILIPLGGMDGAAVAILCGTAVMCLCMGWYSVRFYPIRYDWGRLALLLGAGLAFAVWHDDLLLWLAGFGISGLFAIVVKLLIVLLYLALGTLIFRNEASAVVRMARKKLRPAGGSGSR</sequence>
<comment type="subcellular location">
    <subcellularLocation>
        <location evidence="1">Cell membrane</location>
        <topology evidence="1">Multi-pass membrane protein</topology>
    </subcellularLocation>
</comment>
<dbReference type="Pfam" id="PF01943">
    <property type="entry name" value="Polysacc_synt"/>
    <property type="match status" value="1"/>
</dbReference>
<feature type="transmembrane region" description="Helical" evidence="6">
    <location>
        <begin position="183"/>
        <end position="204"/>
    </location>
</feature>
<organism evidence="7 8">
    <name type="scientific">Chlorobaculum thiosulfatiphilum</name>
    <name type="common">Chlorobium limicola f.sp. thiosulfatophilum</name>
    <dbReference type="NCBI Taxonomy" id="115852"/>
    <lineage>
        <taxon>Bacteria</taxon>
        <taxon>Pseudomonadati</taxon>
        <taxon>Chlorobiota</taxon>
        <taxon>Chlorobiia</taxon>
        <taxon>Chlorobiales</taxon>
        <taxon>Chlorobiaceae</taxon>
        <taxon>Chlorobaculum</taxon>
    </lineage>
</organism>
<feature type="transmembrane region" description="Helical" evidence="6">
    <location>
        <begin position="380"/>
        <end position="402"/>
    </location>
</feature>
<keyword evidence="8" id="KW-1185">Reference proteome</keyword>
<evidence type="ECO:0000256" key="6">
    <source>
        <dbReference type="SAM" id="Phobius"/>
    </source>
</evidence>
<evidence type="ECO:0000313" key="7">
    <source>
        <dbReference type="EMBL" id="TNJ39118.1"/>
    </source>
</evidence>
<accession>A0A5C4S7L5</accession>
<feature type="transmembrane region" description="Helical" evidence="6">
    <location>
        <begin position="408"/>
        <end position="428"/>
    </location>
</feature>
<feature type="transmembrane region" description="Helical" evidence="6">
    <location>
        <begin position="468"/>
        <end position="490"/>
    </location>
</feature>
<name>A0A5C4S7L5_CHLTI</name>
<dbReference type="InterPro" id="IPR002797">
    <property type="entry name" value="Polysacc_synth"/>
</dbReference>
<dbReference type="EMBL" id="VDCH01000009">
    <property type="protein sequence ID" value="TNJ39118.1"/>
    <property type="molecule type" value="Genomic_DNA"/>
</dbReference>
<dbReference type="PANTHER" id="PTHR30250">
    <property type="entry name" value="PST FAMILY PREDICTED COLANIC ACID TRANSPORTER"/>
    <property type="match status" value="1"/>
</dbReference>
<feature type="transmembrane region" description="Helical" evidence="6">
    <location>
        <begin position="440"/>
        <end position="462"/>
    </location>
</feature>
<feature type="transmembrane region" description="Helical" evidence="6">
    <location>
        <begin position="154"/>
        <end position="177"/>
    </location>
</feature>
<evidence type="ECO:0000256" key="2">
    <source>
        <dbReference type="ARBA" id="ARBA00022475"/>
    </source>
</evidence>
<feature type="transmembrane region" description="Helical" evidence="6">
    <location>
        <begin position="216"/>
        <end position="236"/>
    </location>
</feature>
<reference evidence="7 8" key="1">
    <citation type="submission" date="2019-05" db="EMBL/GenBank/DDBJ databases">
        <title>Draft Whole-Genome sequence of the green sulfur bacterium Chlorobaculum thiosulfatiphilum DSM 249.</title>
        <authorList>
            <person name="Meyer T.E."/>
            <person name="Kyndt J.A."/>
        </authorList>
    </citation>
    <scope>NUCLEOTIDE SEQUENCE [LARGE SCALE GENOMIC DNA]</scope>
    <source>
        <strain evidence="7 8">DSM 249</strain>
    </source>
</reference>
<keyword evidence="4 6" id="KW-1133">Transmembrane helix</keyword>
<dbReference type="AlphaFoldDB" id="A0A5C4S7L5"/>
<feature type="transmembrane region" description="Helical" evidence="6">
    <location>
        <begin position="46"/>
        <end position="63"/>
    </location>
</feature>
<dbReference type="PANTHER" id="PTHR30250:SF11">
    <property type="entry name" value="O-ANTIGEN TRANSPORTER-RELATED"/>
    <property type="match status" value="1"/>
</dbReference>
<keyword evidence="3 6" id="KW-0812">Transmembrane</keyword>
<evidence type="ECO:0000256" key="4">
    <source>
        <dbReference type="ARBA" id="ARBA00022989"/>
    </source>
</evidence>
<evidence type="ECO:0000256" key="1">
    <source>
        <dbReference type="ARBA" id="ARBA00004651"/>
    </source>
</evidence>
<comment type="caution">
    <text evidence="7">The sequence shown here is derived from an EMBL/GenBank/DDBJ whole genome shotgun (WGS) entry which is preliminary data.</text>
</comment>
<keyword evidence="5 6" id="KW-0472">Membrane</keyword>
<dbReference type="OrthoDB" id="9814608at2"/>
<dbReference type="GO" id="GO:0005886">
    <property type="term" value="C:plasma membrane"/>
    <property type="evidence" value="ECO:0007669"/>
    <property type="project" value="UniProtKB-SubCell"/>
</dbReference>
<feature type="transmembrane region" description="Helical" evidence="6">
    <location>
        <begin position="307"/>
        <end position="326"/>
    </location>
</feature>
<feature type="transmembrane region" description="Helical" evidence="6">
    <location>
        <begin position="12"/>
        <end position="34"/>
    </location>
</feature>
<feature type="transmembrane region" description="Helical" evidence="6">
    <location>
        <begin position="123"/>
        <end position="142"/>
    </location>
</feature>
<feature type="transmembrane region" description="Helical" evidence="6">
    <location>
        <begin position="346"/>
        <end position="368"/>
    </location>
</feature>
<gene>
    <name evidence="7" type="ORF">FGF66_06010</name>
</gene>
<evidence type="ECO:0000256" key="5">
    <source>
        <dbReference type="ARBA" id="ARBA00023136"/>
    </source>
</evidence>
<evidence type="ECO:0000313" key="8">
    <source>
        <dbReference type="Proteomes" id="UP000308271"/>
    </source>
</evidence>
<feature type="transmembrane region" description="Helical" evidence="6">
    <location>
        <begin position="84"/>
        <end position="117"/>
    </location>
</feature>
<keyword evidence="2" id="KW-1003">Cell membrane</keyword>
<dbReference type="InterPro" id="IPR050833">
    <property type="entry name" value="Poly_Biosynth_Transport"/>
</dbReference>
<evidence type="ECO:0000256" key="3">
    <source>
        <dbReference type="ARBA" id="ARBA00022692"/>
    </source>
</evidence>
<proteinExistence type="predicted"/>
<protein>
    <submittedName>
        <fullName evidence="7">Polysaccharide biosynthesis protein</fullName>
    </submittedName>
</protein>
<feature type="transmembrane region" description="Helical" evidence="6">
    <location>
        <begin position="265"/>
        <end position="287"/>
    </location>
</feature>